<dbReference type="InterPro" id="IPR011659">
    <property type="entry name" value="WD40"/>
</dbReference>
<dbReference type="Gene3D" id="2.120.10.30">
    <property type="entry name" value="TolB, C-terminal domain"/>
    <property type="match status" value="1"/>
</dbReference>
<feature type="chain" id="PRO_5045388108" evidence="2">
    <location>
        <begin position="24"/>
        <end position="418"/>
    </location>
</feature>
<gene>
    <name evidence="3" type="ORF">U0021_00065</name>
</gene>
<evidence type="ECO:0000313" key="4">
    <source>
        <dbReference type="Proteomes" id="UP001324384"/>
    </source>
</evidence>
<dbReference type="PANTHER" id="PTHR36842:SF1">
    <property type="entry name" value="PROTEIN TOLB"/>
    <property type="match status" value="1"/>
</dbReference>
<dbReference type="InterPro" id="IPR011042">
    <property type="entry name" value="6-blade_b-propeller_TolB-like"/>
</dbReference>
<reference evidence="3 4" key="1">
    <citation type="submission" date="2023-12" db="EMBL/GenBank/DDBJ databases">
        <title>Genome sequencing and assembly of bacterial species from a model synthetic community.</title>
        <authorList>
            <person name="Hogle S.L."/>
        </authorList>
    </citation>
    <scope>NUCLEOTIDE SEQUENCE [LARGE SCALE GENOMIC DNA]</scope>
    <source>
        <strain evidence="3 4">HAMBI_2792</strain>
    </source>
</reference>
<keyword evidence="2" id="KW-0732">Signal</keyword>
<dbReference type="SUPFAM" id="SSF52964">
    <property type="entry name" value="TolB, N-terminal domain"/>
    <property type="match status" value="1"/>
</dbReference>
<dbReference type="Proteomes" id="UP001324384">
    <property type="component" value="Chromosome"/>
</dbReference>
<feature type="signal peptide" evidence="2">
    <location>
        <begin position="1"/>
        <end position="23"/>
    </location>
</feature>
<comment type="similarity">
    <text evidence="1">Belongs to the TolB family.</text>
</comment>
<sequence>MKSPVTKACLALTISLAAADAHADDELIVITEQVAQSRYPVAVMPFSDAHQVSQYLSLAGLGATHQNLPQHTQASSEILRNLTTWRNQGFEYVILAQSHSIPGNKLAINYEIVDTKTGSVSVKHTQISDNHPAAVQAAYRQISDKIYQAITGQPSDLMGKIAYVEESGSPHNKVSTLKLIDPSGQLIRTLDTVNGSIMTPAFSPDGLSIAYSVQTKNSLPVIYIVPVSGGTPKLVTPFWGHNLAPSFSPDGGSILFSGSHENNNPNIYRLNLHANHLDTLTTLAGAENSPNYLADGSGFIYTADKGTRRQSLYRYDFGSARSTQIASHATNPRLSLDGSKLMYVSGGRIIIANAQGRAQQSFGVLGTDVSASFSPSGTRIIYTSNQGSKNQLMIRSLSSNATRAIPTSGTARDPIWSK</sequence>
<dbReference type="Gene3D" id="3.40.50.10070">
    <property type="entry name" value="TolB, N-terminal domain"/>
    <property type="match status" value="1"/>
</dbReference>
<organism evidence="3 4">
    <name type="scientific">Moraxella canis</name>
    <dbReference type="NCBI Taxonomy" id="90239"/>
    <lineage>
        <taxon>Bacteria</taxon>
        <taxon>Pseudomonadati</taxon>
        <taxon>Pseudomonadota</taxon>
        <taxon>Gammaproteobacteria</taxon>
        <taxon>Moraxellales</taxon>
        <taxon>Moraxellaceae</taxon>
        <taxon>Moraxella</taxon>
    </lineage>
</organism>
<dbReference type="PANTHER" id="PTHR36842">
    <property type="entry name" value="PROTEIN TOLB HOMOLOG"/>
    <property type="match status" value="1"/>
</dbReference>
<dbReference type="SUPFAM" id="SSF69304">
    <property type="entry name" value="Tricorn protease N-terminal domain"/>
    <property type="match status" value="1"/>
</dbReference>
<proteinExistence type="inferred from homology"/>
<evidence type="ECO:0000256" key="1">
    <source>
        <dbReference type="ARBA" id="ARBA00009820"/>
    </source>
</evidence>
<dbReference type="EMBL" id="CP139961">
    <property type="protein sequence ID" value="WQE04035.1"/>
    <property type="molecule type" value="Genomic_DNA"/>
</dbReference>
<dbReference type="Pfam" id="PF07676">
    <property type="entry name" value="PD40"/>
    <property type="match status" value="4"/>
</dbReference>
<accession>A0ABZ0WXZ3</accession>
<evidence type="ECO:0000256" key="2">
    <source>
        <dbReference type="SAM" id="SignalP"/>
    </source>
</evidence>
<name>A0ABZ0WXZ3_9GAMM</name>
<protein>
    <submittedName>
        <fullName evidence="3">PD40 domain-containing protein</fullName>
    </submittedName>
</protein>
<dbReference type="RefSeq" id="WP_114799965.1">
    <property type="nucleotide sequence ID" value="NZ_CP139961.1"/>
</dbReference>
<evidence type="ECO:0000313" key="3">
    <source>
        <dbReference type="EMBL" id="WQE04035.1"/>
    </source>
</evidence>
<keyword evidence="4" id="KW-1185">Reference proteome</keyword>